<dbReference type="OrthoDB" id="4279at2"/>
<evidence type="ECO:0000256" key="3">
    <source>
        <dbReference type="ARBA" id="ARBA00022679"/>
    </source>
</evidence>
<keyword evidence="3" id="KW-0808">Transferase</keyword>
<evidence type="ECO:0000256" key="9">
    <source>
        <dbReference type="ARBA" id="ARBA00049893"/>
    </source>
</evidence>
<evidence type="ECO:0000256" key="1">
    <source>
        <dbReference type="ARBA" id="ARBA00000553"/>
    </source>
</evidence>
<dbReference type="AlphaFoldDB" id="I0IH81"/>
<dbReference type="RefSeq" id="WP_014437832.1">
    <property type="nucleotide sequence ID" value="NC_017080.1"/>
</dbReference>
<name>I0IH81_PHYMF</name>
<dbReference type="HOGENOM" id="CLU_1128250_0_0_0"/>
<dbReference type="GO" id="GO:0016787">
    <property type="term" value="F:hydrolase activity"/>
    <property type="evidence" value="ECO:0007669"/>
    <property type="project" value="UniProtKB-KW"/>
</dbReference>
<reference evidence="10 11" key="1">
    <citation type="submission" date="2012-02" db="EMBL/GenBank/DDBJ databases">
        <title>Complete genome sequence of Phycisphaera mikurensis NBRC 102666.</title>
        <authorList>
            <person name="Ankai A."/>
            <person name="Hosoyama A."/>
            <person name="Terui Y."/>
            <person name="Sekine M."/>
            <person name="Fukai R."/>
            <person name="Kato Y."/>
            <person name="Nakamura S."/>
            <person name="Yamada-Narita S."/>
            <person name="Kawakoshi A."/>
            <person name="Fukunaga Y."/>
            <person name="Yamazaki S."/>
            <person name="Fujita N."/>
        </authorList>
    </citation>
    <scope>NUCLEOTIDE SEQUENCE [LARGE SCALE GENOMIC DNA]</scope>
    <source>
        <strain evidence="11">NBRC 102666 / KCTC 22515 / FYK2301M01</strain>
    </source>
</reference>
<dbReference type="GO" id="GO:0005507">
    <property type="term" value="F:copper ion binding"/>
    <property type="evidence" value="ECO:0007669"/>
    <property type="project" value="TreeGrafter"/>
</dbReference>
<dbReference type="eggNOG" id="COG1496">
    <property type="taxonomic scope" value="Bacteria"/>
</dbReference>
<organism evidence="10 11">
    <name type="scientific">Phycisphaera mikurensis (strain NBRC 102666 / KCTC 22515 / FYK2301M01)</name>
    <dbReference type="NCBI Taxonomy" id="1142394"/>
    <lineage>
        <taxon>Bacteria</taxon>
        <taxon>Pseudomonadati</taxon>
        <taxon>Planctomycetota</taxon>
        <taxon>Phycisphaerae</taxon>
        <taxon>Phycisphaerales</taxon>
        <taxon>Phycisphaeraceae</taxon>
        <taxon>Phycisphaera</taxon>
    </lineage>
</organism>
<dbReference type="CDD" id="cd16833">
    <property type="entry name" value="YfiH"/>
    <property type="match status" value="1"/>
</dbReference>
<dbReference type="InterPro" id="IPR038371">
    <property type="entry name" value="Cu_polyphenol_OxRdtase_sf"/>
</dbReference>
<evidence type="ECO:0000256" key="4">
    <source>
        <dbReference type="ARBA" id="ARBA00022723"/>
    </source>
</evidence>
<dbReference type="KEGG" id="phm:PSMK_24600"/>
<evidence type="ECO:0000256" key="8">
    <source>
        <dbReference type="ARBA" id="ARBA00048968"/>
    </source>
</evidence>
<dbReference type="STRING" id="1142394.PSMK_24600"/>
<evidence type="ECO:0000256" key="5">
    <source>
        <dbReference type="ARBA" id="ARBA00022801"/>
    </source>
</evidence>
<keyword evidence="4" id="KW-0479">Metal-binding</keyword>
<protein>
    <recommendedName>
        <fullName evidence="12">Purine nucleoside phosphorylase</fullName>
    </recommendedName>
</protein>
<accession>I0IH81</accession>
<dbReference type="Gene3D" id="3.60.140.10">
    <property type="entry name" value="CNF1/YfiH-like putative cysteine hydrolases"/>
    <property type="match status" value="1"/>
</dbReference>
<evidence type="ECO:0000313" key="10">
    <source>
        <dbReference type="EMBL" id="BAM04619.1"/>
    </source>
</evidence>
<evidence type="ECO:0000256" key="7">
    <source>
        <dbReference type="ARBA" id="ARBA00047989"/>
    </source>
</evidence>
<comment type="similarity">
    <text evidence="2">Belongs to the purine nucleoside phosphorylase YfiH/LACC1 family.</text>
</comment>
<comment type="catalytic activity">
    <reaction evidence="9">
        <text>S-methyl-5'-thioadenosine + phosphate = 5-(methylsulfanyl)-alpha-D-ribose 1-phosphate + adenine</text>
        <dbReference type="Rhea" id="RHEA:11852"/>
        <dbReference type="ChEBI" id="CHEBI:16708"/>
        <dbReference type="ChEBI" id="CHEBI:17509"/>
        <dbReference type="ChEBI" id="CHEBI:43474"/>
        <dbReference type="ChEBI" id="CHEBI:58533"/>
        <dbReference type="EC" id="2.4.2.28"/>
    </reaction>
    <physiologicalReaction direction="left-to-right" evidence="9">
        <dbReference type="Rhea" id="RHEA:11853"/>
    </physiologicalReaction>
</comment>
<dbReference type="EMBL" id="AP012338">
    <property type="protein sequence ID" value="BAM04619.1"/>
    <property type="molecule type" value="Genomic_DNA"/>
</dbReference>
<comment type="catalytic activity">
    <reaction evidence="1">
        <text>inosine + phosphate = alpha-D-ribose 1-phosphate + hypoxanthine</text>
        <dbReference type="Rhea" id="RHEA:27646"/>
        <dbReference type="ChEBI" id="CHEBI:17368"/>
        <dbReference type="ChEBI" id="CHEBI:17596"/>
        <dbReference type="ChEBI" id="CHEBI:43474"/>
        <dbReference type="ChEBI" id="CHEBI:57720"/>
        <dbReference type="EC" id="2.4.2.1"/>
    </reaction>
    <physiologicalReaction direction="left-to-right" evidence="1">
        <dbReference type="Rhea" id="RHEA:27647"/>
    </physiologicalReaction>
</comment>
<sequence>MSGSARPELASGWTAHAGAAGRAWLQCDLLTIRGFRHGFTLRSGGQDLRGPAEVAAFAAEAGVAAGRVGMSPQVHGSRVSSPRDREVAADAAWSPPGGGVVAVRTADCLPVLLAGFGGVVAAHAGWRGLLGGVLEASVERLGGGDAVRAAALGPCIGAAAFEVGPEVAGAFRNAGLGRHLHTGAGDRSHACLAGAATTLLQRAGVRPSVVSSCRCCTFADPDRFFSFRRDGPGRGHQGAWMAPQER</sequence>
<dbReference type="PANTHER" id="PTHR30616">
    <property type="entry name" value="UNCHARACTERIZED PROTEIN YFIH"/>
    <property type="match status" value="1"/>
</dbReference>
<dbReference type="InterPro" id="IPR011324">
    <property type="entry name" value="Cytotoxic_necrot_fac-like_cat"/>
</dbReference>
<evidence type="ECO:0000256" key="2">
    <source>
        <dbReference type="ARBA" id="ARBA00007353"/>
    </source>
</evidence>
<dbReference type="Proteomes" id="UP000007881">
    <property type="component" value="Chromosome"/>
</dbReference>
<keyword evidence="6" id="KW-0862">Zinc</keyword>
<dbReference type="Pfam" id="PF02578">
    <property type="entry name" value="Cu-oxidase_4"/>
    <property type="match status" value="1"/>
</dbReference>
<dbReference type="GO" id="GO:0017061">
    <property type="term" value="F:S-methyl-5-thioadenosine phosphorylase activity"/>
    <property type="evidence" value="ECO:0007669"/>
    <property type="project" value="UniProtKB-EC"/>
</dbReference>
<evidence type="ECO:0008006" key="12">
    <source>
        <dbReference type="Google" id="ProtNLM"/>
    </source>
</evidence>
<keyword evidence="11" id="KW-1185">Reference proteome</keyword>
<evidence type="ECO:0000313" key="11">
    <source>
        <dbReference type="Proteomes" id="UP000007881"/>
    </source>
</evidence>
<proteinExistence type="inferred from homology"/>
<gene>
    <name evidence="10" type="ordered locus">PSMK_24600</name>
</gene>
<dbReference type="InterPro" id="IPR003730">
    <property type="entry name" value="Cu_polyphenol_OxRdtase"/>
</dbReference>
<evidence type="ECO:0000256" key="6">
    <source>
        <dbReference type="ARBA" id="ARBA00022833"/>
    </source>
</evidence>
<comment type="catalytic activity">
    <reaction evidence="8">
        <text>adenosine + phosphate = alpha-D-ribose 1-phosphate + adenine</text>
        <dbReference type="Rhea" id="RHEA:27642"/>
        <dbReference type="ChEBI" id="CHEBI:16335"/>
        <dbReference type="ChEBI" id="CHEBI:16708"/>
        <dbReference type="ChEBI" id="CHEBI:43474"/>
        <dbReference type="ChEBI" id="CHEBI:57720"/>
        <dbReference type="EC" id="2.4.2.1"/>
    </reaction>
    <physiologicalReaction direction="left-to-right" evidence="8">
        <dbReference type="Rhea" id="RHEA:27643"/>
    </physiologicalReaction>
</comment>
<keyword evidence="5" id="KW-0378">Hydrolase</keyword>
<dbReference type="PANTHER" id="PTHR30616:SF2">
    <property type="entry name" value="PURINE NUCLEOSIDE PHOSPHORYLASE LACC1"/>
    <property type="match status" value="1"/>
</dbReference>
<dbReference type="SUPFAM" id="SSF64438">
    <property type="entry name" value="CNF1/YfiH-like putative cysteine hydrolases"/>
    <property type="match status" value="1"/>
</dbReference>
<comment type="catalytic activity">
    <reaction evidence="7">
        <text>adenosine + H2O + H(+) = inosine + NH4(+)</text>
        <dbReference type="Rhea" id="RHEA:24408"/>
        <dbReference type="ChEBI" id="CHEBI:15377"/>
        <dbReference type="ChEBI" id="CHEBI:15378"/>
        <dbReference type="ChEBI" id="CHEBI:16335"/>
        <dbReference type="ChEBI" id="CHEBI:17596"/>
        <dbReference type="ChEBI" id="CHEBI:28938"/>
        <dbReference type="EC" id="3.5.4.4"/>
    </reaction>
    <physiologicalReaction direction="left-to-right" evidence="7">
        <dbReference type="Rhea" id="RHEA:24409"/>
    </physiologicalReaction>
</comment>